<dbReference type="GO" id="GO:0016747">
    <property type="term" value="F:acyltransferase activity, transferring groups other than amino-acyl groups"/>
    <property type="evidence" value="ECO:0007669"/>
    <property type="project" value="InterPro"/>
</dbReference>
<gene>
    <name evidence="2" type="ORF">EZS26_001030</name>
</gene>
<dbReference type="EMBL" id="SNRX01000005">
    <property type="protein sequence ID" value="KAA6302860.1"/>
    <property type="molecule type" value="Genomic_DNA"/>
</dbReference>
<reference evidence="2 3" key="1">
    <citation type="submission" date="2019-03" db="EMBL/GenBank/DDBJ databases">
        <title>Single cell metagenomics reveals metabolic interactions within the superorganism composed of flagellate Streblomastix strix and complex community of Bacteroidetes bacteria on its surface.</title>
        <authorList>
            <person name="Treitli S.C."/>
            <person name="Kolisko M."/>
            <person name="Husnik F."/>
            <person name="Keeling P."/>
            <person name="Hampl V."/>
        </authorList>
    </citation>
    <scope>NUCLEOTIDE SEQUENCE [LARGE SCALE GENOMIC DNA]</scope>
    <source>
        <strain evidence="2">St1</strain>
    </source>
</reference>
<dbReference type="CDD" id="cd04301">
    <property type="entry name" value="NAT_SF"/>
    <property type="match status" value="1"/>
</dbReference>
<feature type="domain" description="N-acetyltransferase" evidence="1">
    <location>
        <begin position="5"/>
        <end position="170"/>
    </location>
</feature>
<evidence type="ECO:0000313" key="2">
    <source>
        <dbReference type="EMBL" id="KAA6302860.1"/>
    </source>
</evidence>
<dbReference type="SUPFAM" id="SSF55729">
    <property type="entry name" value="Acyl-CoA N-acyltransferases (Nat)"/>
    <property type="match status" value="1"/>
</dbReference>
<dbReference type="Proteomes" id="UP000324575">
    <property type="component" value="Unassembled WGS sequence"/>
</dbReference>
<dbReference type="Pfam" id="PF00583">
    <property type="entry name" value="Acetyltransf_1"/>
    <property type="match status" value="1"/>
</dbReference>
<sequence length="170" mass="19780">MKDKITFGKAEKADAERIWQIILQAKAQMRQMNSQQWQDSYPAIENISSDIENGYGYVLSKESSVIAYGAVIFDGEPAYETIQGKWLNNYPYVVVHRLAVADEVKNRGIATMFMREVEKLSKGKGIRSFRVDTNFDNVFMQKILVDLEFTYCGEIFYDKNMRRAYEKRID</sequence>
<protein>
    <recommendedName>
        <fullName evidence="1">N-acetyltransferase domain-containing protein</fullName>
    </recommendedName>
</protein>
<proteinExistence type="predicted"/>
<dbReference type="PROSITE" id="PS51186">
    <property type="entry name" value="GNAT"/>
    <property type="match status" value="1"/>
</dbReference>
<evidence type="ECO:0000313" key="3">
    <source>
        <dbReference type="Proteomes" id="UP000324575"/>
    </source>
</evidence>
<dbReference type="InterPro" id="IPR000182">
    <property type="entry name" value="GNAT_dom"/>
</dbReference>
<accession>A0A5M8P3N2</accession>
<dbReference type="Gene3D" id="3.40.630.30">
    <property type="match status" value="1"/>
</dbReference>
<name>A0A5M8P3N2_9BACT</name>
<organism evidence="2 3">
    <name type="scientific">Candidatus Ordinivivax streblomastigis</name>
    <dbReference type="NCBI Taxonomy" id="2540710"/>
    <lineage>
        <taxon>Bacteria</taxon>
        <taxon>Pseudomonadati</taxon>
        <taxon>Bacteroidota</taxon>
        <taxon>Bacteroidia</taxon>
        <taxon>Bacteroidales</taxon>
        <taxon>Candidatus Ordinivivax</taxon>
    </lineage>
</organism>
<evidence type="ECO:0000259" key="1">
    <source>
        <dbReference type="PROSITE" id="PS51186"/>
    </source>
</evidence>
<dbReference type="AlphaFoldDB" id="A0A5M8P3N2"/>
<comment type="caution">
    <text evidence="2">The sequence shown here is derived from an EMBL/GenBank/DDBJ whole genome shotgun (WGS) entry which is preliminary data.</text>
</comment>
<dbReference type="InterPro" id="IPR016181">
    <property type="entry name" value="Acyl_CoA_acyltransferase"/>
</dbReference>